<gene>
    <name evidence="2" type="ORF">G9U52_15155</name>
</gene>
<accession>A0ABX0J5V8</accession>
<organism evidence="2 3">
    <name type="scientific">Paenibacillus agricola</name>
    <dbReference type="NCBI Taxonomy" id="2716264"/>
    <lineage>
        <taxon>Bacteria</taxon>
        <taxon>Bacillati</taxon>
        <taxon>Bacillota</taxon>
        <taxon>Bacilli</taxon>
        <taxon>Bacillales</taxon>
        <taxon>Paenibacillaceae</taxon>
        <taxon>Paenibacillus</taxon>
    </lineage>
</organism>
<dbReference type="Proteomes" id="UP001165962">
    <property type="component" value="Unassembled WGS sequence"/>
</dbReference>
<evidence type="ECO:0000256" key="1">
    <source>
        <dbReference type="SAM" id="MobiDB-lite"/>
    </source>
</evidence>
<reference evidence="2" key="1">
    <citation type="submission" date="2020-03" db="EMBL/GenBank/DDBJ databases">
        <title>Draft sequencing of Paenibacilllus sp. S3N08.</title>
        <authorList>
            <person name="Kim D.-U."/>
        </authorList>
    </citation>
    <scope>NUCLEOTIDE SEQUENCE</scope>
    <source>
        <strain evidence="2">S3N08</strain>
    </source>
</reference>
<dbReference type="EMBL" id="JAAOIW010000005">
    <property type="protein sequence ID" value="NHN31176.1"/>
    <property type="molecule type" value="Genomic_DNA"/>
</dbReference>
<dbReference type="RefSeq" id="WP_166150964.1">
    <property type="nucleotide sequence ID" value="NZ_JAAOIW010000005.1"/>
</dbReference>
<evidence type="ECO:0000313" key="2">
    <source>
        <dbReference type="EMBL" id="NHN31176.1"/>
    </source>
</evidence>
<protein>
    <submittedName>
        <fullName evidence="2">Uncharacterized protein</fullName>
    </submittedName>
</protein>
<evidence type="ECO:0000313" key="3">
    <source>
        <dbReference type="Proteomes" id="UP001165962"/>
    </source>
</evidence>
<keyword evidence="3" id="KW-1185">Reference proteome</keyword>
<proteinExistence type="predicted"/>
<name>A0ABX0J5V8_9BACL</name>
<comment type="caution">
    <text evidence="2">The sequence shown here is derived from an EMBL/GenBank/DDBJ whole genome shotgun (WGS) entry which is preliminary data.</text>
</comment>
<feature type="region of interest" description="Disordered" evidence="1">
    <location>
        <begin position="50"/>
        <end position="81"/>
    </location>
</feature>
<sequence>MNGNSRIKIVLNVNKASELGSAAYDVAKFIEILREQAPADYEVDVKVTVNTAEKPPGPPSDLTPLIGFTAERREAEEEDAE</sequence>